<dbReference type="GO" id="GO:0004803">
    <property type="term" value="F:transposase activity"/>
    <property type="evidence" value="ECO:0007669"/>
    <property type="project" value="InterPro"/>
</dbReference>
<reference evidence="2 3" key="1">
    <citation type="journal article" date="2016" name="Front. Microbiol.">
        <title>Fuerstia marisgermanicae gen. nov., sp. nov., an Unusual Member of the Phylum Planctomycetes from the German Wadden Sea.</title>
        <authorList>
            <person name="Kohn T."/>
            <person name="Heuer A."/>
            <person name="Jogler M."/>
            <person name="Vollmers J."/>
            <person name="Boedeker C."/>
            <person name="Bunk B."/>
            <person name="Rast P."/>
            <person name="Borchert D."/>
            <person name="Glockner I."/>
            <person name="Freese H.M."/>
            <person name="Klenk H.P."/>
            <person name="Overmann J."/>
            <person name="Kaster A.K."/>
            <person name="Rohde M."/>
            <person name="Wiegand S."/>
            <person name="Jogler C."/>
        </authorList>
    </citation>
    <scope>NUCLEOTIDE SEQUENCE [LARGE SCALE GENOMIC DNA]</scope>
    <source>
        <strain evidence="2 3">NH11</strain>
    </source>
</reference>
<sequence length="201" mass="23784">MVRKPKTTNFWVGRLPHWEVEDGRYFVTIHLAGAIPQVGQQRIRAIVDSYQRHPNVNSSERLRHSRRIFREMEAWLDRTPQRTDLKIPNVADAVKEAIAHRSNSGIWEMHEWVIMPNHIHLFFELTSGNLKSVLEGFKQRTGRAAGKVLDVPEQRFWQREWFDHWSCTDEEDARIMRYVRENPVKAGLCEHPSEWQYSSAQ</sequence>
<dbReference type="Gene3D" id="3.30.70.1290">
    <property type="entry name" value="Transposase IS200-like"/>
    <property type="match status" value="1"/>
</dbReference>
<dbReference type="NCBIfam" id="NF047646">
    <property type="entry name" value="REP_Tyr_transpos"/>
    <property type="match status" value="1"/>
</dbReference>
<dbReference type="GO" id="GO:0006313">
    <property type="term" value="P:DNA transposition"/>
    <property type="evidence" value="ECO:0007669"/>
    <property type="project" value="InterPro"/>
</dbReference>
<protein>
    <submittedName>
        <fullName evidence="2">Transposase</fullName>
    </submittedName>
</protein>
<evidence type="ECO:0000259" key="1">
    <source>
        <dbReference type="SMART" id="SM01321"/>
    </source>
</evidence>
<gene>
    <name evidence="2" type="ORF">Fuma_04886</name>
</gene>
<dbReference type="EMBL" id="CP017641">
    <property type="protein sequence ID" value="APZ95230.1"/>
    <property type="molecule type" value="Genomic_DNA"/>
</dbReference>
<feature type="domain" description="Transposase IS200-like" evidence="1">
    <location>
        <begin position="20"/>
        <end position="182"/>
    </location>
</feature>
<dbReference type="InterPro" id="IPR036515">
    <property type="entry name" value="Transposase_17_sf"/>
</dbReference>
<organism evidence="2 3">
    <name type="scientific">Fuerstiella marisgermanici</name>
    <dbReference type="NCBI Taxonomy" id="1891926"/>
    <lineage>
        <taxon>Bacteria</taxon>
        <taxon>Pseudomonadati</taxon>
        <taxon>Planctomycetota</taxon>
        <taxon>Planctomycetia</taxon>
        <taxon>Planctomycetales</taxon>
        <taxon>Planctomycetaceae</taxon>
        <taxon>Fuerstiella</taxon>
    </lineage>
</organism>
<dbReference type="RefSeq" id="WP_077026423.1">
    <property type="nucleotide sequence ID" value="NZ_CP017641.1"/>
</dbReference>
<evidence type="ECO:0000313" key="2">
    <source>
        <dbReference type="EMBL" id="APZ95230.1"/>
    </source>
</evidence>
<evidence type="ECO:0000313" key="3">
    <source>
        <dbReference type="Proteomes" id="UP000187735"/>
    </source>
</evidence>
<dbReference type="InterPro" id="IPR002686">
    <property type="entry name" value="Transposase_17"/>
</dbReference>
<dbReference type="OrthoDB" id="9794403at2"/>
<dbReference type="Pfam" id="PF01797">
    <property type="entry name" value="Y1_Tnp"/>
    <property type="match status" value="1"/>
</dbReference>
<keyword evidence="3" id="KW-1185">Reference proteome</keyword>
<dbReference type="PANTHER" id="PTHR36966:SF1">
    <property type="entry name" value="REP-ASSOCIATED TYROSINE TRANSPOSASE"/>
    <property type="match status" value="1"/>
</dbReference>
<dbReference type="STRING" id="1891926.Fuma_04886"/>
<dbReference type="SMART" id="SM01321">
    <property type="entry name" value="Y1_Tnp"/>
    <property type="match status" value="1"/>
</dbReference>
<dbReference type="AlphaFoldDB" id="A0A1P8WME5"/>
<name>A0A1P8WME5_9PLAN</name>
<proteinExistence type="predicted"/>
<dbReference type="PANTHER" id="PTHR36966">
    <property type="entry name" value="REP-ASSOCIATED TYROSINE TRANSPOSASE"/>
    <property type="match status" value="1"/>
</dbReference>
<dbReference type="KEGG" id="fmr:Fuma_04886"/>
<dbReference type="SUPFAM" id="SSF143422">
    <property type="entry name" value="Transposase IS200-like"/>
    <property type="match status" value="1"/>
</dbReference>
<accession>A0A1P8WME5</accession>
<dbReference type="GO" id="GO:0043565">
    <property type="term" value="F:sequence-specific DNA binding"/>
    <property type="evidence" value="ECO:0007669"/>
    <property type="project" value="TreeGrafter"/>
</dbReference>
<dbReference type="InterPro" id="IPR052715">
    <property type="entry name" value="RAYT_transposase"/>
</dbReference>
<dbReference type="Proteomes" id="UP000187735">
    <property type="component" value="Chromosome"/>
</dbReference>